<dbReference type="Proteomes" id="UP001234178">
    <property type="component" value="Unassembled WGS sequence"/>
</dbReference>
<name>A0ABQ9ZUW3_9CRUS</name>
<evidence type="ECO:0000313" key="2">
    <source>
        <dbReference type="EMBL" id="KAK4016712.1"/>
    </source>
</evidence>
<gene>
    <name evidence="2" type="ORF">OUZ56_031678</name>
</gene>
<comment type="caution">
    <text evidence="2">The sequence shown here is derived from an EMBL/GenBank/DDBJ whole genome shotgun (WGS) entry which is preliminary data.</text>
</comment>
<feature type="region of interest" description="Disordered" evidence="1">
    <location>
        <begin position="37"/>
        <end position="57"/>
    </location>
</feature>
<reference evidence="2 3" key="1">
    <citation type="journal article" date="2023" name="Nucleic Acids Res.">
        <title>The hologenome of Daphnia magna reveals possible DNA methylation and microbiome-mediated evolution of the host genome.</title>
        <authorList>
            <person name="Chaturvedi A."/>
            <person name="Li X."/>
            <person name="Dhandapani V."/>
            <person name="Marshall H."/>
            <person name="Kissane S."/>
            <person name="Cuenca-Cambronero M."/>
            <person name="Asole G."/>
            <person name="Calvet F."/>
            <person name="Ruiz-Romero M."/>
            <person name="Marangio P."/>
            <person name="Guigo R."/>
            <person name="Rago D."/>
            <person name="Mirbahai L."/>
            <person name="Eastwood N."/>
            <person name="Colbourne J.K."/>
            <person name="Zhou J."/>
            <person name="Mallon E."/>
            <person name="Orsini L."/>
        </authorList>
    </citation>
    <scope>NUCLEOTIDE SEQUENCE [LARGE SCALE GENOMIC DNA]</scope>
    <source>
        <strain evidence="2">LRV0_1</strain>
    </source>
</reference>
<accession>A0ABQ9ZUW3</accession>
<proteinExistence type="predicted"/>
<evidence type="ECO:0000313" key="3">
    <source>
        <dbReference type="Proteomes" id="UP001234178"/>
    </source>
</evidence>
<protein>
    <submittedName>
        <fullName evidence="2">Uncharacterized protein</fullName>
    </submittedName>
</protein>
<evidence type="ECO:0000256" key="1">
    <source>
        <dbReference type="SAM" id="MobiDB-lite"/>
    </source>
</evidence>
<keyword evidence="3" id="KW-1185">Reference proteome</keyword>
<dbReference type="EMBL" id="JAOYFB010000005">
    <property type="protein sequence ID" value="KAK4016712.1"/>
    <property type="molecule type" value="Genomic_DNA"/>
</dbReference>
<sequence>MSKNKSHAIVVERFKGLHNYATCVTRRVQKSPGVGAVVKGARKRSTVPPRTSSGLGGSLVNLSHRVERWVCHWNLLNHLHSGRSMAVVNPLT</sequence>
<organism evidence="2 3">
    <name type="scientific">Daphnia magna</name>
    <dbReference type="NCBI Taxonomy" id="35525"/>
    <lineage>
        <taxon>Eukaryota</taxon>
        <taxon>Metazoa</taxon>
        <taxon>Ecdysozoa</taxon>
        <taxon>Arthropoda</taxon>
        <taxon>Crustacea</taxon>
        <taxon>Branchiopoda</taxon>
        <taxon>Diplostraca</taxon>
        <taxon>Cladocera</taxon>
        <taxon>Anomopoda</taxon>
        <taxon>Daphniidae</taxon>
        <taxon>Daphnia</taxon>
    </lineage>
</organism>